<feature type="compositionally biased region" description="Basic residues" evidence="5">
    <location>
        <begin position="644"/>
        <end position="654"/>
    </location>
</feature>
<accession>A0A3M7LZT8</accession>
<dbReference type="Proteomes" id="UP000265663">
    <property type="component" value="Unassembled WGS sequence"/>
</dbReference>
<protein>
    <submittedName>
        <fullName evidence="7">Alpha beta hydrolase fold-1</fullName>
    </submittedName>
</protein>
<dbReference type="InterPro" id="IPR029058">
    <property type="entry name" value="AB_hydrolase_fold"/>
</dbReference>
<reference evidence="7 8" key="1">
    <citation type="journal article" date="2014" name="PLoS ONE">
        <title>De novo Genome Assembly of the Fungal Plant Pathogen Pyrenophora semeniperda.</title>
        <authorList>
            <person name="Soliai M.M."/>
            <person name="Meyer S.E."/>
            <person name="Udall J.A."/>
            <person name="Elzinga D.E."/>
            <person name="Hermansen R.A."/>
            <person name="Bodily P.M."/>
            <person name="Hart A.A."/>
            <person name="Coleman C.E."/>
        </authorList>
    </citation>
    <scope>NUCLEOTIDE SEQUENCE [LARGE SCALE GENOMIC DNA]</scope>
    <source>
        <strain evidence="7 8">CCB06</strain>
        <tissue evidence="7">Mycelium</tissue>
    </source>
</reference>
<keyword evidence="8" id="KW-1185">Reference proteome</keyword>
<dbReference type="PANTHER" id="PTHR43798">
    <property type="entry name" value="MONOACYLGLYCEROL LIPASE"/>
    <property type="match status" value="1"/>
</dbReference>
<dbReference type="AlphaFoldDB" id="A0A3M7LZT8"/>
<feature type="domain" description="AB hydrolase-1" evidence="6">
    <location>
        <begin position="148"/>
        <end position="434"/>
    </location>
</feature>
<dbReference type="GO" id="GO:0005777">
    <property type="term" value="C:peroxisome"/>
    <property type="evidence" value="ECO:0007669"/>
    <property type="project" value="UniProtKB-SubCell"/>
</dbReference>
<name>A0A3M7LZT8_9PLEO</name>
<dbReference type="Pfam" id="PF12697">
    <property type="entry name" value="Abhydrolase_6"/>
    <property type="match status" value="1"/>
</dbReference>
<feature type="region of interest" description="Disordered" evidence="5">
    <location>
        <begin position="511"/>
        <end position="535"/>
    </location>
</feature>
<feature type="compositionally biased region" description="Basic and acidic residues" evidence="5">
    <location>
        <begin position="552"/>
        <end position="577"/>
    </location>
</feature>
<dbReference type="Gene3D" id="3.40.50.1820">
    <property type="entry name" value="alpha/beta hydrolase"/>
    <property type="match status" value="1"/>
</dbReference>
<dbReference type="InterPro" id="IPR050266">
    <property type="entry name" value="AB_hydrolase_sf"/>
</dbReference>
<evidence type="ECO:0000313" key="8">
    <source>
        <dbReference type="Proteomes" id="UP000265663"/>
    </source>
</evidence>
<proteinExistence type="inferred from homology"/>
<evidence type="ECO:0000259" key="6">
    <source>
        <dbReference type="Pfam" id="PF12697"/>
    </source>
</evidence>
<dbReference type="GO" id="GO:0016787">
    <property type="term" value="F:hydrolase activity"/>
    <property type="evidence" value="ECO:0007669"/>
    <property type="project" value="UniProtKB-KW"/>
</dbReference>
<dbReference type="PRINTS" id="PR00111">
    <property type="entry name" value="ABHYDROLASE"/>
</dbReference>
<organism evidence="7 8">
    <name type="scientific">Pyrenophora seminiperda CCB06</name>
    <dbReference type="NCBI Taxonomy" id="1302712"/>
    <lineage>
        <taxon>Eukaryota</taxon>
        <taxon>Fungi</taxon>
        <taxon>Dikarya</taxon>
        <taxon>Ascomycota</taxon>
        <taxon>Pezizomycotina</taxon>
        <taxon>Dothideomycetes</taxon>
        <taxon>Pleosporomycetidae</taxon>
        <taxon>Pleosporales</taxon>
        <taxon>Pleosporineae</taxon>
        <taxon>Pleosporaceae</taxon>
        <taxon>Pyrenophora</taxon>
    </lineage>
</organism>
<dbReference type="InterPro" id="IPR000073">
    <property type="entry name" value="AB_hydrolase_1"/>
</dbReference>
<dbReference type="OrthoDB" id="408373at2759"/>
<dbReference type="GO" id="GO:0016020">
    <property type="term" value="C:membrane"/>
    <property type="evidence" value="ECO:0007669"/>
    <property type="project" value="TreeGrafter"/>
</dbReference>
<comment type="subcellular location">
    <subcellularLocation>
        <location evidence="1">Peroxisome</location>
    </subcellularLocation>
</comment>
<evidence type="ECO:0000256" key="1">
    <source>
        <dbReference type="ARBA" id="ARBA00004275"/>
    </source>
</evidence>
<comment type="similarity">
    <text evidence="2">Belongs to the AB hydrolase superfamily. AKT2 hydrolase family.</text>
</comment>
<feature type="region of interest" description="Disordered" evidence="5">
    <location>
        <begin position="633"/>
        <end position="678"/>
    </location>
</feature>
<evidence type="ECO:0000256" key="2">
    <source>
        <dbReference type="ARBA" id="ARBA00005668"/>
    </source>
</evidence>
<feature type="region of interest" description="Disordered" evidence="5">
    <location>
        <begin position="292"/>
        <end position="314"/>
    </location>
</feature>
<feature type="region of interest" description="Disordered" evidence="5">
    <location>
        <begin position="551"/>
        <end position="621"/>
    </location>
</feature>
<dbReference type="PANTHER" id="PTHR43798:SF33">
    <property type="entry name" value="HYDROLASE, PUTATIVE (AFU_ORTHOLOGUE AFUA_2G14860)-RELATED"/>
    <property type="match status" value="1"/>
</dbReference>
<evidence type="ECO:0000313" key="7">
    <source>
        <dbReference type="EMBL" id="RMZ67773.1"/>
    </source>
</evidence>
<evidence type="ECO:0000256" key="5">
    <source>
        <dbReference type="SAM" id="MobiDB-lite"/>
    </source>
</evidence>
<feature type="compositionally biased region" description="Basic and acidic residues" evidence="5">
    <location>
        <begin position="512"/>
        <end position="535"/>
    </location>
</feature>
<evidence type="ECO:0000256" key="3">
    <source>
        <dbReference type="ARBA" id="ARBA00023026"/>
    </source>
</evidence>
<keyword evidence="3" id="KW-0843">Virulence</keyword>
<dbReference type="EMBL" id="KE747812">
    <property type="protein sequence ID" value="RMZ67773.1"/>
    <property type="molecule type" value="Genomic_DNA"/>
</dbReference>
<sequence>MTRHGHHFVLSPPQGPTLYIYSCVAMFSLFAGEKPPPKAAEAAIQKISTLSATQLSRFERLPQAQRYAIIGAASVGGLSLLWALTASSKPAKRPPIRSPRESLLPDLSDDDAAELPYHPAALPGARDVNTPFGSIRVYEFGPRDGEKVLLIHGIWTPSIALTDLAHKLVGRGRRVMLFDLFGRGYSDGPFPETTKYDSTLYTTQVLLALQSSPIHWSNFTIVGYSLGGVIATDFTSYFPNLVKGLVLVAPGGIVRKSHVSMSSKMLYNSSWMPEWMVRSLVARSLWTGAKPMENDPEAVENSETAATRDSEGNPIHDPSKHMLLPGNPYSTVPSVVDWQIKHHKGFIPAVISTMRNAPIYSQHDRWAVIRENIESRAGPLKEVWLVLGENDAIVVADEITEDARTVLGEDNVRVKVLDGVGHEIPFKRADDIVRVVRRIDGKSEVVREVREVEEYKPEKPEKPEKHEKPEKEAKEKKEKKSSSRPKISAHEVMATTAIKWALNKLRLPVGGKKAEEEKKPSQEHLHSANTDTKSDERRWVECAFTHCANTDTKSDERRWVEVSKPAEPDPPSREHLHSANTDTTSDERRWVSVSRPAEPNPPSRDYLSSTTKTLRPSPPPLLTITLTLTLTLTRTIPPPTHPHPPLHPRRRLRCLKPNTNATTPSNDRRRGQKLSSSS</sequence>
<keyword evidence="7" id="KW-0378">Hydrolase</keyword>
<feature type="compositionally biased region" description="Basic and acidic residues" evidence="5">
    <location>
        <begin position="451"/>
        <end position="481"/>
    </location>
</feature>
<evidence type="ECO:0000256" key="4">
    <source>
        <dbReference type="ARBA" id="ARBA00023140"/>
    </source>
</evidence>
<keyword evidence="4" id="KW-0576">Peroxisome</keyword>
<feature type="region of interest" description="Disordered" evidence="5">
    <location>
        <begin position="451"/>
        <end position="491"/>
    </location>
</feature>
<dbReference type="SUPFAM" id="SSF53474">
    <property type="entry name" value="alpha/beta-Hydrolases"/>
    <property type="match status" value="1"/>
</dbReference>
<gene>
    <name evidence="7" type="ORF">GMOD_00010409</name>
</gene>